<dbReference type="InterPro" id="IPR056309">
    <property type="entry name" value="CGL160/ATPI_dom"/>
</dbReference>
<sequence length="271" mass="29630">MSQMSALSSKSLAGGVVAPMKASRAGTSRRTQHQQPWRAAAVEGGKPTILTNAEGGRTTPSVVAFTEVEDYLQLQRLPDEEYMKEYQGLKDQLMDNTRKSGAVVAAYLLLTVDGQAALCALLGTAASCVYLALLYRDVDNYKEDTVVPMVVADRVEGTLLRRLAKAGCAYRQALNRRLLVPVVLVLLATAYNRSVGPEASIDLLHEGCLLLGFLSYKLALVVKLVDELSPKDFVDPSESRPRVEVVDDDLDMLGRPKRQLLRMPKDVLAKP</sequence>
<dbReference type="AlphaFoldDB" id="A0A2J7ZKN6"/>
<evidence type="ECO:0000256" key="5">
    <source>
        <dbReference type="ARBA" id="ARBA00022989"/>
    </source>
</evidence>
<keyword evidence="4" id="KW-0067">ATP-binding</keyword>
<evidence type="ECO:0000256" key="4">
    <source>
        <dbReference type="ARBA" id="ARBA00022840"/>
    </source>
</evidence>
<keyword evidence="10" id="KW-1185">Reference proteome</keyword>
<comment type="caution">
    <text evidence="9">The sequence shown here is derived from an EMBL/GenBank/DDBJ whole genome shotgun (WGS) entry which is preliminary data.</text>
</comment>
<dbReference type="InterPro" id="IPR013126">
    <property type="entry name" value="Hsp_70_fam"/>
</dbReference>
<name>A0A2J7ZKN6_9CHLO</name>
<evidence type="ECO:0000256" key="2">
    <source>
        <dbReference type="ARBA" id="ARBA00022692"/>
    </source>
</evidence>
<evidence type="ECO:0000256" key="7">
    <source>
        <dbReference type="SAM" id="MobiDB-lite"/>
    </source>
</evidence>
<dbReference type="GO" id="GO:0016020">
    <property type="term" value="C:membrane"/>
    <property type="evidence" value="ECO:0007669"/>
    <property type="project" value="UniProtKB-SubCell"/>
</dbReference>
<dbReference type="Gene3D" id="3.30.420.40">
    <property type="match status" value="1"/>
</dbReference>
<accession>A0A2J7ZKN6</accession>
<reference evidence="9 10" key="1">
    <citation type="journal article" date="2017" name="Mol. Biol. Evol.">
        <title>The 4-celled Tetrabaena socialis nuclear genome reveals the essential components for genetic control of cell number at the origin of multicellularity in the volvocine lineage.</title>
        <authorList>
            <person name="Featherston J."/>
            <person name="Arakaki Y."/>
            <person name="Hanschen E.R."/>
            <person name="Ferris P.J."/>
            <person name="Michod R.E."/>
            <person name="Olson B.J.S.C."/>
            <person name="Nozaki H."/>
            <person name="Durand P.M."/>
        </authorList>
    </citation>
    <scope>NUCLEOTIDE SEQUENCE [LARGE SCALE GENOMIC DNA]</scope>
    <source>
        <strain evidence="9 10">NIES-571</strain>
    </source>
</reference>
<evidence type="ECO:0000259" key="8">
    <source>
        <dbReference type="Pfam" id="PF24763"/>
    </source>
</evidence>
<dbReference type="GO" id="GO:0005524">
    <property type="term" value="F:ATP binding"/>
    <property type="evidence" value="ECO:0007669"/>
    <property type="project" value="UniProtKB-KW"/>
</dbReference>
<feature type="region of interest" description="Disordered" evidence="7">
    <location>
        <begin position="18"/>
        <end position="39"/>
    </location>
</feature>
<comment type="subcellular location">
    <subcellularLocation>
        <location evidence="1">Membrane</location>
        <topology evidence="1">Multi-pass membrane protein</topology>
    </subcellularLocation>
</comment>
<dbReference type="EMBL" id="PGGS01001147">
    <property type="protein sequence ID" value="PNH00832.1"/>
    <property type="molecule type" value="Genomic_DNA"/>
</dbReference>
<dbReference type="GO" id="GO:0140662">
    <property type="term" value="F:ATP-dependent protein folding chaperone"/>
    <property type="evidence" value="ECO:0007669"/>
    <property type="project" value="InterPro"/>
</dbReference>
<feature type="compositionally biased region" description="Polar residues" evidence="7">
    <location>
        <begin position="25"/>
        <end position="35"/>
    </location>
</feature>
<dbReference type="Pfam" id="PF24763">
    <property type="entry name" value="CGL160_C"/>
    <property type="match status" value="1"/>
</dbReference>
<organism evidence="9 10">
    <name type="scientific">Tetrabaena socialis</name>
    <dbReference type="NCBI Taxonomy" id="47790"/>
    <lineage>
        <taxon>Eukaryota</taxon>
        <taxon>Viridiplantae</taxon>
        <taxon>Chlorophyta</taxon>
        <taxon>core chlorophytes</taxon>
        <taxon>Chlorophyceae</taxon>
        <taxon>CS clade</taxon>
        <taxon>Chlamydomonadales</taxon>
        <taxon>Tetrabaenaceae</taxon>
        <taxon>Tetrabaena</taxon>
    </lineage>
</organism>
<dbReference type="PANTHER" id="PTHR34118">
    <property type="entry name" value="NF-KAPPA-B INHIBITOR-LIKE PROTEIN-RELATED"/>
    <property type="match status" value="1"/>
</dbReference>
<dbReference type="Proteomes" id="UP000236333">
    <property type="component" value="Unassembled WGS sequence"/>
</dbReference>
<keyword evidence="6" id="KW-0472">Membrane</keyword>
<keyword evidence="2" id="KW-0812">Transmembrane</keyword>
<dbReference type="OrthoDB" id="3700at2759"/>
<keyword evidence="9" id="KW-0346">Stress response</keyword>
<keyword evidence="5" id="KW-1133">Transmembrane helix</keyword>
<proteinExistence type="predicted"/>
<dbReference type="Pfam" id="PF00012">
    <property type="entry name" value="HSP70"/>
    <property type="match status" value="1"/>
</dbReference>
<feature type="domain" description="CGL160/ATPI" evidence="8">
    <location>
        <begin position="81"/>
        <end position="224"/>
    </location>
</feature>
<protein>
    <submittedName>
        <fullName evidence="9">Heat shock protein 7, chloroplastic</fullName>
    </submittedName>
</protein>
<evidence type="ECO:0000256" key="3">
    <source>
        <dbReference type="ARBA" id="ARBA00022741"/>
    </source>
</evidence>
<evidence type="ECO:0000313" key="10">
    <source>
        <dbReference type="Proteomes" id="UP000236333"/>
    </source>
</evidence>
<evidence type="ECO:0000313" key="9">
    <source>
        <dbReference type="EMBL" id="PNH00832.1"/>
    </source>
</evidence>
<evidence type="ECO:0000256" key="6">
    <source>
        <dbReference type="ARBA" id="ARBA00023136"/>
    </source>
</evidence>
<gene>
    <name evidence="9" type="ORF">TSOC_013323</name>
</gene>
<keyword evidence="3" id="KW-0547">Nucleotide-binding</keyword>
<dbReference type="PANTHER" id="PTHR34118:SF6">
    <property type="entry name" value="PROTEIN CONSERVED ONLY IN THE GREEN LINEAGE 160, CHLOROPLASTIC"/>
    <property type="match status" value="1"/>
</dbReference>
<evidence type="ECO:0000256" key="1">
    <source>
        <dbReference type="ARBA" id="ARBA00004141"/>
    </source>
</evidence>